<feature type="compositionally biased region" description="Low complexity" evidence="1">
    <location>
        <begin position="107"/>
        <end position="118"/>
    </location>
</feature>
<dbReference type="AlphaFoldDB" id="A0A1D1VNA9"/>
<evidence type="ECO:0000313" key="2">
    <source>
        <dbReference type="EMBL" id="GAV02421.1"/>
    </source>
</evidence>
<sequence length="118" mass="13080">MIHLPGSRVEINSDADFEACKKIYLEQRAAEKRKKEEEERRNRPADARITPEAECATPSNTDSKEPDAHGRHPAAPLRRTKKLTGITLDGTPSPANYTGPVTRQRQRASQAAQTSSDT</sequence>
<evidence type="ECO:0000313" key="3">
    <source>
        <dbReference type="Proteomes" id="UP000186922"/>
    </source>
</evidence>
<dbReference type="EMBL" id="BDGG01000008">
    <property type="protein sequence ID" value="GAV02421.1"/>
    <property type="molecule type" value="Genomic_DNA"/>
</dbReference>
<reference evidence="2 3" key="1">
    <citation type="journal article" date="2016" name="Nat. Commun.">
        <title>Extremotolerant tardigrade genome and improved radiotolerance of human cultured cells by tardigrade-unique protein.</title>
        <authorList>
            <person name="Hashimoto T."/>
            <person name="Horikawa D.D."/>
            <person name="Saito Y."/>
            <person name="Kuwahara H."/>
            <person name="Kozuka-Hata H."/>
            <person name="Shin-I T."/>
            <person name="Minakuchi Y."/>
            <person name="Ohishi K."/>
            <person name="Motoyama A."/>
            <person name="Aizu T."/>
            <person name="Enomoto A."/>
            <person name="Kondo K."/>
            <person name="Tanaka S."/>
            <person name="Hara Y."/>
            <person name="Koshikawa S."/>
            <person name="Sagara H."/>
            <person name="Miura T."/>
            <person name="Yokobori S."/>
            <person name="Miyagawa K."/>
            <person name="Suzuki Y."/>
            <person name="Kubo T."/>
            <person name="Oyama M."/>
            <person name="Kohara Y."/>
            <person name="Fujiyama A."/>
            <person name="Arakawa K."/>
            <person name="Katayama T."/>
            <person name="Toyoda A."/>
            <person name="Kunieda T."/>
        </authorList>
    </citation>
    <scope>NUCLEOTIDE SEQUENCE [LARGE SCALE GENOMIC DNA]</scope>
    <source>
        <strain evidence="2 3">YOKOZUNA-1</strain>
    </source>
</reference>
<feature type="compositionally biased region" description="Basic and acidic residues" evidence="1">
    <location>
        <begin position="28"/>
        <end position="51"/>
    </location>
</feature>
<accession>A0A1D1VNA9</accession>
<gene>
    <name evidence="2" type="primary">RvY_12990-1</name>
    <name evidence="2" type="synonym">RvY_12990.1</name>
    <name evidence="2" type="ORF">RvY_12990</name>
</gene>
<organism evidence="2 3">
    <name type="scientific">Ramazzottius varieornatus</name>
    <name type="common">Water bear</name>
    <name type="synonym">Tardigrade</name>
    <dbReference type="NCBI Taxonomy" id="947166"/>
    <lineage>
        <taxon>Eukaryota</taxon>
        <taxon>Metazoa</taxon>
        <taxon>Ecdysozoa</taxon>
        <taxon>Tardigrada</taxon>
        <taxon>Eutardigrada</taxon>
        <taxon>Parachela</taxon>
        <taxon>Hypsibioidea</taxon>
        <taxon>Ramazzottiidae</taxon>
        <taxon>Ramazzottius</taxon>
    </lineage>
</organism>
<evidence type="ECO:0000256" key="1">
    <source>
        <dbReference type="SAM" id="MobiDB-lite"/>
    </source>
</evidence>
<comment type="caution">
    <text evidence="2">The sequence shown here is derived from an EMBL/GenBank/DDBJ whole genome shotgun (WGS) entry which is preliminary data.</text>
</comment>
<dbReference type="Proteomes" id="UP000186922">
    <property type="component" value="Unassembled WGS sequence"/>
</dbReference>
<feature type="region of interest" description="Disordered" evidence="1">
    <location>
        <begin position="28"/>
        <end position="118"/>
    </location>
</feature>
<proteinExistence type="predicted"/>
<name>A0A1D1VNA9_RAMVA</name>
<keyword evidence="3" id="KW-1185">Reference proteome</keyword>
<protein>
    <submittedName>
        <fullName evidence="2">Uncharacterized protein</fullName>
    </submittedName>
</protein>